<evidence type="ECO:0000313" key="2">
    <source>
        <dbReference type="EMBL" id="GII80282.1"/>
    </source>
</evidence>
<protein>
    <submittedName>
        <fullName evidence="2">Uncharacterized protein</fullName>
    </submittedName>
</protein>
<keyword evidence="3" id="KW-1185">Reference proteome</keyword>
<reference evidence="2" key="1">
    <citation type="submission" date="2021-01" db="EMBL/GenBank/DDBJ databases">
        <title>Whole genome shotgun sequence of Sphaerisporangium rufum NBRC 109079.</title>
        <authorList>
            <person name="Komaki H."/>
            <person name="Tamura T."/>
        </authorList>
    </citation>
    <scope>NUCLEOTIDE SEQUENCE</scope>
    <source>
        <strain evidence="2">NBRC 109079</strain>
    </source>
</reference>
<organism evidence="2 3">
    <name type="scientific">Sphaerisporangium rufum</name>
    <dbReference type="NCBI Taxonomy" id="1381558"/>
    <lineage>
        <taxon>Bacteria</taxon>
        <taxon>Bacillati</taxon>
        <taxon>Actinomycetota</taxon>
        <taxon>Actinomycetes</taxon>
        <taxon>Streptosporangiales</taxon>
        <taxon>Streptosporangiaceae</taxon>
        <taxon>Sphaerisporangium</taxon>
    </lineage>
</organism>
<gene>
    <name evidence="2" type="ORF">Sru01_52640</name>
</gene>
<evidence type="ECO:0000256" key="1">
    <source>
        <dbReference type="SAM" id="MobiDB-lite"/>
    </source>
</evidence>
<dbReference type="EMBL" id="BOOU01000071">
    <property type="protein sequence ID" value="GII80282.1"/>
    <property type="molecule type" value="Genomic_DNA"/>
</dbReference>
<proteinExistence type="predicted"/>
<comment type="caution">
    <text evidence="2">The sequence shown here is derived from an EMBL/GenBank/DDBJ whole genome shotgun (WGS) entry which is preliminary data.</text>
</comment>
<dbReference type="Proteomes" id="UP000655287">
    <property type="component" value="Unassembled WGS sequence"/>
</dbReference>
<sequence>MLEWQVQGLAQVPDAAGRDDGHLAVVRALQAGGQAQQRGLSRAVLADDADPLARPDGEGDLVEDLPVSVGLANAPQGQLGGQGGSPGARRFGW</sequence>
<dbReference type="AntiFam" id="ANF00095">
    <property type="entry name" value="Shadow ORF (opposite ABC transporters)"/>
</dbReference>
<name>A0A919R5X3_9ACTN</name>
<accession>A0A919R5X3</accession>
<feature type="region of interest" description="Disordered" evidence="1">
    <location>
        <begin position="73"/>
        <end position="93"/>
    </location>
</feature>
<evidence type="ECO:0000313" key="3">
    <source>
        <dbReference type="Proteomes" id="UP000655287"/>
    </source>
</evidence>
<dbReference type="AlphaFoldDB" id="A0A919R5X3"/>